<protein>
    <submittedName>
        <fullName evidence="2">Outer membrane protein insertion porin family</fullName>
    </submittedName>
</protein>
<dbReference type="Proteomes" id="UP000288892">
    <property type="component" value="Unassembled WGS sequence"/>
</dbReference>
<reference evidence="2 3" key="1">
    <citation type="submission" date="2017-01" db="EMBL/GenBank/DDBJ databases">
        <title>The cable genome- insights into the physiology and evolution of filamentous bacteria capable of sulfide oxidation via long distance electron transfer.</title>
        <authorList>
            <person name="Schreiber L."/>
            <person name="Bjerg J.T."/>
            <person name="Boggild A."/>
            <person name="Van De Vossenberg J."/>
            <person name="Meysman F."/>
            <person name="Nielsen L.P."/>
            <person name="Schramm A."/>
            <person name="Kjeldsen K.U."/>
        </authorList>
    </citation>
    <scope>NUCLEOTIDE SEQUENCE [LARGE SCALE GENOMIC DNA]</scope>
    <source>
        <strain evidence="2">A5</strain>
    </source>
</reference>
<dbReference type="AlphaFoldDB" id="A0A444JD28"/>
<organism evidence="2 3">
    <name type="scientific">Candidatus Electrothrix marina</name>
    <dbReference type="NCBI Taxonomy" id="1859130"/>
    <lineage>
        <taxon>Bacteria</taxon>
        <taxon>Pseudomonadati</taxon>
        <taxon>Thermodesulfobacteriota</taxon>
        <taxon>Desulfobulbia</taxon>
        <taxon>Desulfobulbales</taxon>
        <taxon>Desulfobulbaceae</taxon>
        <taxon>Candidatus Electrothrix</taxon>
    </lineage>
</organism>
<evidence type="ECO:0000313" key="2">
    <source>
        <dbReference type="EMBL" id="RWX50973.1"/>
    </source>
</evidence>
<evidence type="ECO:0000256" key="1">
    <source>
        <dbReference type="SAM" id="Phobius"/>
    </source>
</evidence>
<gene>
    <name evidence="2" type="ORF">VU01_12381</name>
</gene>
<name>A0A444JD28_9BACT</name>
<feature type="non-terminal residue" evidence="2">
    <location>
        <position position="203"/>
    </location>
</feature>
<comment type="caution">
    <text evidence="2">The sequence shown here is derived from an EMBL/GenBank/DDBJ whole genome shotgun (WGS) entry which is preliminary data.</text>
</comment>
<dbReference type="EMBL" id="MTKS01000238">
    <property type="protein sequence ID" value="RWX50973.1"/>
    <property type="molecule type" value="Genomic_DNA"/>
</dbReference>
<feature type="transmembrane region" description="Helical" evidence="1">
    <location>
        <begin position="21"/>
        <end position="44"/>
    </location>
</feature>
<keyword evidence="3" id="KW-1185">Reference proteome</keyword>
<sequence>MSHPSQAQCAAKSIVPLLRSFAALQFSLLSLFIFFAAAGTALAIEQNTVFLPLKINAENSETVAQRVDIAFEGALRDKDIIMLSRLEAEHLVDYNGPWPPTAATLTKVAESAGLDYVAVGSLTMLGEHISVDMQIIDLLKPETPHSSYREGTSLSEVHSVLKSTLADVLSYTNRNFIIATITPEGNKRIDSGAIRRKISTKPG</sequence>
<evidence type="ECO:0000313" key="3">
    <source>
        <dbReference type="Proteomes" id="UP000288892"/>
    </source>
</evidence>
<keyword evidence="1" id="KW-0812">Transmembrane</keyword>
<keyword evidence="1" id="KW-1133">Transmembrane helix</keyword>
<accession>A0A444JD28</accession>
<proteinExistence type="predicted"/>
<keyword evidence="1" id="KW-0472">Membrane</keyword>